<dbReference type="Proteomes" id="UP000187203">
    <property type="component" value="Unassembled WGS sequence"/>
</dbReference>
<name>A0A1R3GMN9_9ROSI</name>
<keyword evidence="2" id="KW-1185">Reference proteome</keyword>
<dbReference type="PANTHER" id="PTHR13523">
    <property type="entry name" value="COILED-COIL-HELIX-COILED-COIL-HELIX DOMAIN CONTAINING 2/NUR77"/>
    <property type="match status" value="1"/>
</dbReference>
<dbReference type="EMBL" id="AWUE01022191">
    <property type="protein sequence ID" value="OMO59332.1"/>
    <property type="molecule type" value="Genomic_DNA"/>
</dbReference>
<dbReference type="AlphaFoldDB" id="A0A1R3GMN9"/>
<protein>
    <submittedName>
        <fullName evidence="1">Uncharacterized protein</fullName>
    </submittedName>
</protein>
<comment type="caution">
    <text evidence="1">The sequence shown here is derived from an EMBL/GenBank/DDBJ whole genome shotgun (WGS) entry which is preliminary data.</text>
</comment>
<proteinExistence type="predicted"/>
<evidence type="ECO:0000313" key="1">
    <source>
        <dbReference type="EMBL" id="OMO59332.1"/>
    </source>
</evidence>
<reference evidence="2" key="1">
    <citation type="submission" date="2013-09" db="EMBL/GenBank/DDBJ databases">
        <title>Corchorus olitorius genome sequencing.</title>
        <authorList>
            <person name="Alam M."/>
            <person name="Haque M.S."/>
            <person name="Islam M.S."/>
            <person name="Emdad E.M."/>
            <person name="Islam M.M."/>
            <person name="Ahmed B."/>
            <person name="Halim A."/>
            <person name="Hossen Q.M.M."/>
            <person name="Hossain M.Z."/>
            <person name="Ahmed R."/>
            <person name="Khan M.M."/>
            <person name="Islam R."/>
            <person name="Rashid M.M."/>
            <person name="Khan S.A."/>
            <person name="Rahman M.S."/>
            <person name="Alam M."/>
            <person name="Yahiya A.S."/>
            <person name="Khan M.S."/>
            <person name="Azam M.S."/>
            <person name="Haque T."/>
            <person name="Lashkar M.Z.H."/>
            <person name="Akhand A.I."/>
            <person name="Morshed G."/>
            <person name="Roy S."/>
            <person name="Uddin K.S."/>
            <person name="Rabeya T."/>
            <person name="Hossain A.S."/>
            <person name="Chowdhury A."/>
            <person name="Snigdha A.R."/>
            <person name="Mortoza M.S."/>
            <person name="Matin S.A."/>
            <person name="Hoque S.M.E."/>
            <person name="Islam M.K."/>
            <person name="Roy D.K."/>
            <person name="Haider R."/>
            <person name="Moosa M.M."/>
            <person name="Elias S.M."/>
            <person name="Hasan A.M."/>
            <person name="Jahan S."/>
            <person name="Shafiuddin M."/>
            <person name="Mahmood N."/>
            <person name="Shommy N.S."/>
        </authorList>
    </citation>
    <scope>NUCLEOTIDE SEQUENCE [LARGE SCALE GENOMIC DNA]</scope>
    <source>
        <strain evidence="2">cv. O-4</strain>
    </source>
</reference>
<sequence>MAFGTGSAVAHRAVGAVRGPRTIQHETMVTEGSAAPASATTTNSLASSDACGIHSKVFEINGTSVMAY</sequence>
<organism evidence="1 2">
    <name type="scientific">Corchorus olitorius</name>
    <dbReference type="NCBI Taxonomy" id="93759"/>
    <lineage>
        <taxon>Eukaryota</taxon>
        <taxon>Viridiplantae</taxon>
        <taxon>Streptophyta</taxon>
        <taxon>Embryophyta</taxon>
        <taxon>Tracheophyta</taxon>
        <taxon>Spermatophyta</taxon>
        <taxon>Magnoliopsida</taxon>
        <taxon>eudicotyledons</taxon>
        <taxon>Gunneridae</taxon>
        <taxon>Pentapetalae</taxon>
        <taxon>rosids</taxon>
        <taxon>malvids</taxon>
        <taxon>Malvales</taxon>
        <taxon>Malvaceae</taxon>
        <taxon>Grewioideae</taxon>
        <taxon>Apeibeae</taxon>
        <taxon>Corchorus</taxon>
    </lineage>
</organism>
<evidence type="ECO:0000313" key="2">
    <source>
        <dbReference type="Proteomes" id="UP000187203"/>
    </source>
</evidence>
<accession>A0A1R3GMN9</accession>
<dbReference type="PANTHER" id="PTHR13523:SF2">
    <property type="entry name" value="COILED-COIL-HELIX-COILED-COIL-HELIX DOMAIN CONTAINING 2, ISOFORM A-RELATED"/>
    <property type="match status" value="1"/>
</dbReference>
<gene>
    <name evidence="1" type="ORF">COLO4_34249</name>
</gene>
<dbReference type="GO" id="GO:0007005">
    <property type="term" value="P:mitochondrion organization"/>
    <property type="evidence" value="ECO:0007669"/>
    <property type="project" value="InterPro"/>
</dbReference>
<dbReference type="STRING" id="93759.A0A1R3GMN9"/>
<dbReference type="GO" id="GO:0005739">
    <property type="term" value="C:mitochondrion"/>
    <property type="evidence" value="ECO:0007669"/>
    <property type="project" value="TreeGrafter"/>
</dbReference>
<dbReference type="GO" id="GO:0005634">
    <property type="term" value="C:nucleus"/>
    <property type="evidence" value="ECO:0007669"/>
    <property type="project" value="TreeGrafter"/>
</dbReference>
<dbReference type="InterPro" id="IPR055304">
    <property type="entry name" value="CHCHD2/10-like"/>
</dbReference>